<dbReference type="EMBL" id="AWQX01000009">
    <property type="protein sequence ID" value="EST36490.1"/>
    <property type="molecule type" value="Genomic_DNA"/>
</dbReference>
<dbReference type="AlphaFoldDB" id="V6KWE3"/>
<dbReference type="Proteomes" id="UP000017984">
    <property type="component" value="Chromosome"/>
</dbReference>
<organism evidence="1 2">
    <name type="scientific">Streptomyces roseochromogenus subsp. oscitans DS 12.976</name>
    <dbReference type="NCBI Taxonomy" id="1352936"/>
    <lineage>
        <taxon>Bacteria</taxon>
        <taxon>Bacillati</taxon>
        <taxon>Actinomycetota</taxon>
        <taxon>Actinomycetes</taxon>
        <taxon>Kitasatosporales</taxon>
        <taxon>Streptomycetaceae</taxon>
        <taxon>Streptomyces</taxon>
    </lineage>
</organism>
<dbReference type="Pfam" id="PF21274">
    <property type="entry name" value="Rng_hyd_C"/>
    <property type="match status" value="1"/>
</dbReference>
<dbReference type="HOGENOM" id="CLU_2686355_0_0_11"/>
<reference evidence="1 2" key="1">
    <citation type="journal article" date="2014" name="Genome Announc.">
        <title>Draft Genome Sequence of Streptomyces roseochromogenes subsp. oscitans DS 12.976, Producer of the Aminocoumarin Antibiotic Clorobiocin.</title>
        <authorList>
            <person name="Ruckert C."/>
            <person name="Kalinowski J."/>
            <person name="Heide L."/>
            <person name="Apel A.K."/>
        </authorList>
    </citation>
    <scope>NUCLEOTIDE SEQUENCE [LARGE SCALE GENOMIC DNA]</scope>
    <source>
        <strain evidence="1 2">DS 12.976</strain>
    </source>
</reference>
<proteinExistence type="predicted"/>
<evidence type="ECO:0000313" key="2">
    <source>
        <dbReference type="Proteomes" id="UP000017984"/>
    </source>
</evidence>
<evidence type="ECO:0000313" key="1">
    <source>
        <dbReference type="EMBL" id="EST36490.1"/>
    </source>
</evidence>
<sequence>MHAAQAEEIDIATVVISPGQEYEDPYGDGGLSEVSDAGALLVRPGGFVAFRYAAAAPDVGKLLTGAVRQILGHV</sequence>
<name>V6KWE3_STRRC</name>
<keyword evidence="2" id="KW-1185">Reference proteome</keyword>
<gene>
    <name evidence="1" type="ORF">M878_02040</name>
</gene>
<evidence type="ECO:0008006" key="3">
    <source>
        <dbReference type="Google" id="ProtNLM"/>
    </source>
</evidence>
<comment type="caution">
    <text evidence="1">The sequence shown here is derived from an EMBL/GenBank/DDBJ whole genome shotgun (WGS) entry which is preliminary data.</text>
</comment>
<accession>V6KWE3</accession>
<protein>
    <recommendedName>
        <fullName evidence="3">FAD-binding domain-containing protein</fullName>
    </recommendedName>
</protein>
<dbReference type="STRING" id="1352936.M878_02040"/>
<dbReference type="PATRIC" id="fig|1352936.5.peg.453"/>
<dbReference type="Gene3D" id="3.40.30.120">
    <property type="match status" value="1"/>
</dbReference>